<dbReference type="GO" id="GO:0010133">
    <property type="term" value="P:L-proline catabolic process to L-glutamate"/>
    <property type="evidence" value="ECO:0007669"/>
    <property type="project" value="UniProtKB-UniRule"/>
</dbReference>
<dbReference type="UniPathway" id="UPA00261">
    <property type="reaction ID" value="UER00373"/>
</dbReference>
<dbReference type="Proteomes" id="UP000002696">
    <property type="component" value="Chromosome"/>
</dbReference>
<evidence type="ECO:0000256" key="5">
    <source>
        <dbReference type="PIRNR" id="PIRNR000197"/>
    </source>
</evidence>
<feature type="domain" description="Proline dehydrogenase PutA" evidence="9">
    <location>
        <begin position="82"/>
        <end position="195"/>
    </location>
</feature>
<dbReference type="EC" id="1.5.5.2" evidence="5"/>
<proteinExistence type="inferred from homology"/>
<keyword evidence="5" id="KW-0805">Transcription regulation</keyword>
<comment type="pathway">
    <text evidence="5">Amino-acid degradation; L-proline degradation into L-glutamate; L-glutamate from L-proline: step 1/2.</text>
</comment>
<dbReference type="InterPro" id="IPR016160">
    <property type="entry name" value="Ald_DH_CS_CYS"/>
</dbReference>
<keyword evidence="2 5" id="KW-0560">Oxidoreductase</keyword>
<evidence type="ECO:0000256" key="2">
    <source>
        <dbReference type="ARBA" id="ARBA00023002"/>
    </source>
</evidence>
<keyword evidence="11" id="KW-1185">Reference proteome</keyword>
<comment type="similarity">
    <text evidence="5">In the N-terminal section; belongs to the proline dehydrogenase family.</text>
</comment>
<evidence type="ECO:0000256" key="1">
    <source>
        <dbReference type="ARBA" id="ARBA00004786"/>
    </source>
</evidence>
<feature type="active site" evidence="6">
    <location>
        <position position="813"/>
    </location>
</feature>
<dbReference type="EC" id="1.2.1.88" evidence="5"/>
<dbReference type="GO" id="GO:0003677">
    <property type="term" value="F:DNA binding"/>
    <property type="evidence" value="ECO:0007669"/>
    <property type="project" value="UniProtKB-KW"/>
</dbReference>
<evidence type="ECO:0000259" key="8">
    <source>
        <dbReference type="Pfam" id="PF01619"/>
    </source>
</evidence>
<feature type="domain" description="Aldehyde dehydrogenase" evidence="7">
    <location>
        <begin position="581"/>
        <end position="1039"/>
    </location>
</feature>
<dbReference type="InterPro" id="IPR015590">
    <property type="entry name" value="Aldehyde_DH_dom"/>
</dbReference>
<dbReference type="InterPro" id="IPR050485">
    <property type="entry name" value="Proline_metab_enzyme"/>
</dbReference>
<dbReference type="Gene3D" id="3.20.20.220">
    <property type="match status" value="1"/>
</dbReference>
<comment type="cofactor">
    <cofactor evidence="5">
        <name>FAD</name>
        <dbReference type="ChEBI" id="CHEBI:57692"/>
    </cofactor>
</comment>
<dbReference type="Pfam" id="PF14850">
    <property type="entry name" value="Pro_dh-DNA_bdg"/>
    <property type="match status" value="1"/>
</dbReference>
<comment type="catalytic activity">
    <reaction evidence="5">
        <text>L-proline + a quinone = (S)-1-pyrroline-5-carboxylate + a quinol + H(+)</text>
        <dbReference type="Rhea" id="RHEA:23784"/>
        <dbReference type="ChEBI" id="CHEBI:15378"/>
        <dbReference type="ChEBI" id="CHEBI:17388"/>
        <dbReference type="ChEBI" id="CHEBI:24646"/>
        <dbReference type="ChEBI" id="CHEBI:60039"/>
        <dbReference type="ChEBI" id="CHEBI:132124"/>
        <dbReference type="EC" id="1.5.5.2"/>
    </reaction>
</comment>
<name>D9QG08_BRESC</name>
<keyword evidence="5" id="KW-0238">DNA-binding</keyword>
<evidence type="ECO:0000256" key="3">
    <source>
        <dbReference type="ARBA" id="ARBA00023027"/>
    </source>
</evidence>
<keyword evidence="5" id="KW-0642">Proline metabolism</keyword>
<dbReference type="AlphaFoldDB" id="D9QG08"/>
<comment type="function">
    <text evidence="5">Oxidizes proline to glutamate for use as a carbon and nitrogen source.</text>
</comment>
<dbReference type="HOGENOM" id="CLU_005682_1_0_5"/>
<dbReference type="GO" id="GO:0003842">
    <property type="term" value="F:L-glutamate gamma-semialdehyde dehydrogenase activity"/>
    <property type="evidence" value="ECO:0007669"/>
    <property type="project" value="UniProtKB-UniRule"/>
</dbReference>
<protein>
    <recommendedName>
        <fullName evidence="5">Bifunctional protein PutA</fullName>
    </recommendedName>
    <domain>
        <recommendedName>
            <fullName evidence="5">Proline dehydrogenase</fullName>
            <ecNumber evidence="5">1.5.5.2</ecNumber>
        </recommendedName>
        <alternativeName>
            <fullName evidence="5">Proline oxidase</fullName>
        </alternativeName>
    </domain>
    <domain>
        <recommendedName>
            <fullName evidence="5">Delta-1-pyrroline-5-carboxylate dehydrogenase</fullName>
            <shortName evidence="5">P5C dehydrogenase</shortName>
            <ecNumber evidence="5">1.2.1.88</ecNumber>
        </recommendedName>
        <alternativeName>
            <fullName evidence="5">L-glutamate gamma-semialdehyde dehydrogenase</fullName>
        </alternativeName>
    </domain>
</protein>
<keyword evidence="5" id="KW-0804">Transcription</keyword>
<dbReference type="CDD" id="cd07125">
    <property type="entry name" value="ALDH_PutA-P5CDH"/>
    <property type="match status" value="1"/>
</dbReference>
<dbReference type="BioCyc" id="BSUB633149:G1GM8-3259-MONOMER"/>
<dbReference type="EMBL" id="CP002102">
    <property type="protein sequence ID" value="ADL02550.1"/>
    <property type="molecule type" value="Genomic_DNA"/>
</dbReference>
<dbReference type="Gene3D" id="1.20.5.460">
    <property type="entry name" value="Single helix bin"/>
    <property type="match status" value="1"/>
</dbReference>
<dbReference type="Gene3D" id="3.40.309.10">
    <property type="entry name" value="Aldehyde Dehydrogenase, Chain A, domain 2"/>
    <property type="match status" value="1"/>
</dbReference>
<dbReference type="eggNOG" id="COG0506">
    <property type="taxonomic scope" value="Bacteria"/>
</dbReference>
<keyword evidence="3 5" id="KW-0520">NAD</keyword>
<keyword evidence="5" id="KW-0678">Repressor</keyword>
<feature type="domain" description="Proline dehydrogenase" evidence="8">
    <location>
        <begin position="204"/>
        <end position="495"/>
    </location>
</feature>
<dbReference type="STRING" id="633149.Bresu_3244"/>
<dbReference type="InterPro" id="IPR024089">
    <property type="entry name" value="PRODH_PutA_dom_I/II"/>
</dbReference>
<dbReference type="PIRSF" id="PIRSF000197">
    <property type="entry name" value="Bifunct_PutA"/>
    <property type="match status" value="1"/>
</dbReference>
<sequence>MWPGMNALVTPPVAAARPTLSQAPLSQDWDTLDHGKFADEPTRIAALLATPPLTGPARAAVVADAVRLVEHARKSQKKQGVVESFLQEFSLGTREGLALMCLAEALLRTPDEDTRDRLIAEKIGSADWASHLGQSDSLFVNASTWGLMLTGRLVDADEQAKTDLPGFLTRVAGRLGEPVIRQAVAAAVRIMGEQFVVGRTIEAALKRSNREGWLCSFDMLGEGARTAADAERYEKIYADAITAVGKTAKGQGPEVGHGVSVKLSALSPRYEATHEDRVWSELYPRILRLARIAAAADINFTMDAEEADRLALSLKLLDRLAHEPSLGSWTGLGLAVQAYQKRGPEVIARVADLARTSGRRLMVRLVKGAYWDTEIKRAQVMGRTDYPVFTTKAATDLNYLVCARAMIDAAPHLYAQFATHNAHSLAAVHRMAKDAGVKIEFQRLHGMGEALYEAAAETFGPMTVRAYAPVGGHEDLLPYLVRRLLENGANSSFVHALLDERVPASAVAADPIAAVEAHPDRHAKIPTPKDMYMDRQNSLGRDYSQKADRDRHAAALARVDAERFLSGPLIEGGLGAGQDPRDVTNPFDRAQVIGRVSEATTEDIDHAVDMAQRAQVAWDRAGGTRRAPVLRAMADALEADIDRLVALLSREAGKTLNDGVAEVREAADFCRYYAKLAEKDFGGPQTLTGPVGETNKLVLHGRGVFAAISPWNFPLAIFTGQIAAALAAGNAVLAKPAEQTPLIAAEAVRLYHKAGLNPDLLALVPGRGETVGAALVSHPGIDGVAFTGGTDTAGAINRAIAARSGPIIPFIAETGGLNGMFVDTTALREQVIDDVIGSAFGSAGQRCSALRILYAPRDSADSLIEGLKGALAAQVLGDPADPSTDIGPVIDTESRQALEVHIGRLMKDAKILARATMPAGAERGDLFAPTIAEIPSPDYLEREVFGPILHIYRYDPADLKSVAGRLAARGYGLTLGVHSRIEAFAEEVVSLVPAGNVYINRGITGAVVGVQPFGGEGLSGTGPKAGGPNSLIRYASEKAISNNISAQGGDPALLNL</sequence>
<evidence type="ECO:0000313" key="10">
    <source>
        <dbReference type="EMBL" id="ADL02550.1"/>
    </source>
</evidence>
<dbReference type="NCBIfam" id="NF008869">
    <property type="entry name" value="PRK11904.1"/>
    <property type="match status" value="1"/>
</dbReference>
<dbReference type="SUPFAM" id="SSF81935">
    <property type="entry name" value="N-terminal domain of bifunctional PutA protein"/>
    <property type="match status" value="1"/>
</dbReference>
<dbReference type="eggNOG" id="COG4230">
    <property type="taxonomic scope" value="Bacteria"/>
</dbReference>
<organism evidence="10 11">
    <name type="scientific">Brevundimonas subvibrioides (strain ATCC 15264 / DSM 4735 / LMG 14903 / NBRC 16000 / CB 81)</name>
    <name type="common">Caulobacter subvibrioides</name>
    <dbReference type="NCBI Taxonomy" id="633149"/>
    <lineage>
        <taxon>Bacteria</taxon>
        <taxon>Pseudomonadati</taxon>
        <taxon>Pseudomonadota</taxon>
        <taxon>Alphaproteobacteria</taxon>
        <taxon>Caulobacterales</taxon>
        <taxon>Caulobacteraceae</taxon>
        <taxon>Brevundimonas</taxon>
    </lineage>
</organism>
<comment type="catalytic activity">
    <reaction evidence="4 5">
        <text>L-glutamate 5-semialdehyde + NAD(+) + H2O = L-glutamate + NADH + 2 H(+)</text>
        <dbReference type="Rhea" id="RHEA:30235"/>
        <dbReference type="ChEBI" id="CHEBI:15377"/>
        <dbReference type="ChEBI" id="CHEBI:15378"/>
        <dbReference type="ChEBI" id="CHEBI:29985"/>
        <dbReference type="ChEBI" id="CHEBI:57540"/>
        <dbReference type="ChEBI" id="CHEBI:57945"/>
        <dbReference type="ChEBI" id="CHEBI:58066"/>
        <dbReference type="EC" id="1.2.1.88"/>
    </reaction>
</comment>
<gene>
    <name evidence="10" type="ordered locus">Bresu_3244</name>
</gene>
<dbReference type="InterPro" id="IPR005933">
    <property type="entry name" value="PutA_C"/>
</dbReference>
<dbReference type="KEGG" id="bsb:Bresu_3244"/>
<dbReference type="InterPro" id="IPR016162">
    <property type="entry name" value="Ald_DH_N"/>
</dbReference>
<dbReference type="InterPro" id="IPR016163">
    <property type="entry name" value="Ald_DH_C"/>
</dbReference>
<dbReference type="GO" id="GO:0004657">
    <property type="term" value="F:proline dehydrogenase activity"/>
    <property type="evidence" value="ECO:0007669"/>
    <property type="project" value="UniProtKB-UniRule"/>
</dbReference>
<dbReference type="GO" id="GO:0009898">
    <property type="term" value="C:cytoplasmic side of plasma membrane"/>
    <property type="evidence" value="ECO:0007669"/>
    <property type="project" value="TreeGrafter"/>
</dbReference>
<dbReference type="Pfam" id="PF01619">
    <property type="entry name" value="Pro_dh"/>
    <property type="match status" value="1"/>
</dbReference>
<evidence type="ECO:0000313" key="11">
    <source>
        <dbReference type="Proteomes" id="UP000002696"/>
    </source>
</evidence>
<keyword evidence="5" id="KW-0285">Flavoprotein</keyword>
<evidence type="ECO:0000259" key="7">
    <source>
        <dbReference type="Pfam" id="PF00171"/>
    </source>
</evidence>
<comment type="similarity">
    <text evidence="5">In the C-terminal section; belongs to the aldehyde dehydrogenase family.</text>
</comment>
<dbReference type="InterPro" id="IPR025703">
    <property type="entry name" value="Bifunct_PutA"/>
</dbReference>
<dbReference type="InParanoid" id="D9QG08"/>
<dbReference type="GO" id="GO:0003700">
    <property type="term" value="F:DNA-binding transcription factor activity"/>
    <property type="evidence" value="ECO:0007669"/>
    <property type="project" value="InterPro"/>
</dbReference>
<accession>D9QG08</accession>
<keyword evidence="5" id="KW-0274">FAD</keyword>
<evidence type="ECO:0000256" key="6">
    <source>
        <dbReference type="PIRSR" id="PIRSR000197-1"/>
    </source>
</evidence>
<dbReference type="FunCoup" id="D9QG08">
    <property type="interactions" value="242"/>
</dbReference>
<comment type="pathway">
    <text evidence="1 5">Amino-acid degradation; L-proline degradation into L-glutamate; L-glutamate from L-proline: step 2/2.</text>
</comment>
<reference evidence="11" key="1">
    <citation type="journal article" date="2011" name="J. Bacteriol.">
        <title>Genome sequences of eight morphologically diverse alphaproteobacteria.</title>
        <authorList>
            <consortium name="US DOE Joint Genome Institute"/>
            <person name="Brown P.J."/>
            <person name="Kysela D.T."/>
            <person name="Buechlein A."/>
            <person name="Hemmerich C."/>
            <person name="Brun Y.V."/>
        </authorList>
    </citation>
    <scope>NUCLEOTIDE SEQUENCE [LARGE SCALE GENOMIC DNA]</scope>
    <source>
        <strain evidence="11">ATCC 15264 / DSM 4735 / LMG 14903 / NBRC 16000 / CB 81</strain>
    </source>
</reference>
<evidence type="ECO:0000259" key="9">
    <source>
        <dbReference type="Pfam" id="PF14850"/>
    </source>
</evidence>
<feature type="active site" evidence="6">
    <location>
        <position position="847"/>
    </location>
</feature>
<dbReference type="SUPFAM" id="SSF51730">
    <property type="entry name" value="FAD-linked oxidoreductase"/>
    <property type="match status" value="1"/>
</dbReference>
<dbReference type="PANTHER" id="PTHR42862">
    <property type="entry name" value="DELTA-1-PYRROLINE-5-CARBOXYLATE DEHYDROGENASE 1, ISOFORM A-RELATED"/>
    <property type="match status" value="1"/>
</dbReference>
<dbReference type="InterPro" id="IPR002872">
    <property type="entry name" value="Proline_DH_dom"/>
</dbReference>
<evidence type="ECO:0000256" key="4">
    <source>
        <dbReference type="ARBA" id="ARBA00048142"/>
    </source>
</evidence>
<dbReference type="NCBIfam" id="TIGR01238">
    <property type="entry name" value="D1pyr5carbox3"/>
    <property type="match status" value="1"/>
</dbReference>
<dbReference type="Gene3D" id="3.40.605.10">
    <property type="entry name" value="Aldehyde Dehydrogenase, Chain A, domain 1"/>
    <property type="match status" value="1"/>
</dbReference>
<dbReference type="InterPro" id="IPR016161">
    <property type="entry name" value="Ald_DH/histidinol_DH"/>
</dbReference>
<dbReference type="PROSITE" id="PS00070">
    <property type="entry name" value="ALDEHYDE_DEHYDR_CYS"/>
    <property type="match status" value="1"/>
</dbReference>
<dbReference type="InterPro" id="IPR024082">
    <property type="entry name" value="PRODH_PutA_dom_II"/>
</dbReference>
<dbReference type="SUPFAM" id="SSF53720">
    <property type="entry name" value="ALDH-like"/>
    <property type="match status" value="1"/>
</dbReference>
<dbReference type="Pfam" id="PF00171">
    <property type="entry name" value="Aldedh"/>
    <property type="match status" value="1"/>
</dbReference>
<dbReference type="InterPro" id="IPR029041">
    <property type="entry name" value="FAD-linked_oxidoreductase-like"/>
</dbReference>
<dbReference type="PANTHER" id="PTHR42862:SF1">
    <property type="entry name" value="DELTA-1-PYRROLINE-5-CARBOXYLATE DEHYDROGENASE 2, ISOFORM A-RELATED"/>
    <property type="match status" value="1"/>
</dbReference>